<evidence type="ECO:0000313" key="1">
    <source>
        <dbReference type="EMBL" id="OQP41845.1"/>
    </source>
</evidence>
<comment type="caution">
    <text evidence="1">The sequence shown here is derived from an EMBL/GenBank/DDBJ whole genome shotgun (WGS) entry which is preliminary data.</text>
</comment>
<proteinExistence type="predicted"/>
<sequence>MTDLIIQFFKSYLKIFRPKAVFTIDTPKEMMQSSVDIDGWFEWQLIDGRISESEYLKLAQQINVIFPKNFIEWHKAFLFLDGDCPILRFPHSNPLQPLKEIKDNLDWFIPQHI</sequence>
<evidence type="ECO:0000313" key="2">
    <source>
        <dbReference type="Proteomes" id="UP000192277"/>
    </source>
</evidence>
<dbReference type="Proteomes" id="UP000192277">
    <property type="component" value="Unassembled WGS sequence"/>
</dbReference>
<dbReference type="EMBL" id="LWBO01000055">
    <property type="protein sequence ID" value="OQP41845.1"/>
    <property type="molecule type" value="Genomic_DNA"/>
</dbReference>
<name>A0ABX3NP14_9BACT</name>
<accession>A0ABX3NP14</accession>
<organism evidence="1 2">
    <name type="scientific">Niastella koreensis</name>
    <dbReference type="NCBI Taxonomy" id="354356"/>
    <lineage>
        <taxon>Bacteria</taxon>
        <taxon>Pseudomonadati</taxon>
        <taxon>Bacteroidota</taxon>
        <taxon>Chitinophagia</taxon>
        <taxon>Chitinophagales</taxon>
        <taxon>Chitinophagaceae</taxon>
        <taxon>Niastella</taxon>
    </lineage>
</organism>
<dbReference type="RefSeq" id="WP_014221040.1">
    <property type="nucleotide sequence ID" value="NZ_LWBO01000055.1"/>
</dbReference>
<gene>
    <name evidence="1" type="ORF">A4D02_14295</name>
</gene>
<reference evidence="1 2" key="1">
    <citation type="submission" date="2016-04" db="EMBL/GenBank/DDBJ databases">
        <authorList>
            <person name="Chen L."/>
            <person name="Zhuang W."/>
            <person name="Wang G."/>
        </authorList>
    </citation>
    <scope>NUCLEOTIDE SEQUENCE [LARGE SCALE GENOMIC DNA]</scope>
    <source>
        <strain evidence="2">GR20</strain>
    </source>
</reference>
<protein>
    <submittedName>
        <fullName evidence="1">Uncharacterized protein</fullName>
    </submittedName>
</protein>
<keyword evidence="2" id="KW-1185">Reference proteome</keyword>